<dbReference type="Proteomes" id="UP000008493">
    <property type="component" value="Unassembled WGS sequence"/>
</dbReference>
<dbReference type="AlphaFoldDB" id="K5XUW2"/>
<dbReference type="HOGENOM" id="CLU_017232_1_0_1"/>
<accession>K5XUW2</accession>
<name>K5XUW2_AGABU</name>
<dbReference type="GeneID" id="18826946"/>
<proteinExistence type="predicted"/>
<keyword evidence="2" id="KW-1185">Reference proteome</keyword>
<evidence type="ECO:0000313" key="2">
    <source>
        <dbReference type="Proteomes" id="UP000008493"/>
    </source>
</evidence>
<reference evidence="2" key="1">
    <citation type="journal article" date="2012" name="Proc. Natl. Acad. Sci. U.S.A.">
        <title>Genome sequence of the button mushroom Agaricus bisporus reveals mechanisms governing adaptation to a humic-rich ecological niche.</title>
        <authorList>
            <person name="Morin E."/>
            <person name="Kohler A."/>
            <person name="Baker A.R."/>
            <person name="Foulongne-Oriol M."/>
            <person name="Lombard V."/>
            <person name="Nagy L.G."/>
            <person name="Ohm R.A."/>
            <person name="Patyshakuliyeva A."/>
            <person name="Brun A."/>
            <person name="Aerts A.L."/>
            <person name="Bailey A.M."/>
            <person name="Billette C."/>
            <person name="Coutinho P.M."/>
            <person name="Deakin G."/>
            <person name="Doddapaneni H."/>
            <person name="Floudas D."/>
            <person name="Grimwood J."/>
            <person name="Hilden K."/>
            <person name="Kuees U."/>
            <person name="LaButti K.M."/>
            <person name="Lapidus A."/>
            <person name="Lindquist E.A."/>
            <person name="Lucas S.M."/>
            <person name="Murat C."/>
            <person name="Riley R.W."/>
            <person name="Salamov A.A."/>
            <person name="Schmutz J."/>
            <person name="Subramanian V."/>
            <person name="Woesten H.A.B."/>
            <person name="Xu J."/>
            <person name="Eastwood D.C."/>
            <person name="Foster G.D."/>
            <person name="Sonnenberg A.S."/>
            <person name="Cullen D."/>
            <person name="de Vries R.P."/>
            <person name="Lundell T."/>
            <person name="Hibbett D.S."/>
            <person name="Henrissat B."/>
            <person name="Burton K.S."/>
            <person name="Kerrigan R.W."/>
            <person name="Challen M.P."/>
            <person name="Grigoriev I.V."/>
            <person name="Martin F."/>
        </authorList>
    </citation>
    <scope>NUCLEOTIDE SEQUENCE [LARGE SCALE GENOMIC DNA]</scope>
    <source>
        <strain evidence="2">JB137-S8 / ATCC MYA-4627 / FGSC 10392</strain>
    </source>
</reference>
<dbReference type="InParanoid" id="K5XUW2"/>
<dbReference type="EMBL" id="JH971391">
    <property type="protein sequence ID" value="EKM78910.1"/>
    <property type="molecule type" value="Genomic_DNA"/>
</dbReference>
<dbReference type="OMA" id="LFANICY"/>
<dbReference type="KEGG" id="abp:AGABI1DRAFT129182"/>
<gene>
    <name evidence="1" type="ORF">AGABI1DRAFT_129182</name>
</gene>
<protein>
    <submittedName>
        <fullName evidence="1">Uncharacterized protein</fullName>
    </submittedName>
</protein>
<dbReference type="RefSeq" id="XP_007330680.1">
    <property type="nucleotide sequence ID" value="XM_007330618.1"/>
</dbReference>
<evidence type="ECO:0000313" key="1">
    <source>
        <dbReference type="EMBL" id="EKM78910.1"/>
    </source>
</evidence>
<sequence length="645" mass="74281">MTMHPELEHAFNAGLSIPEVINIFMKHHSAAIEKHMDKLSVFSSLSGNHSESAFWDTWQPLFRRLPHTLILPSPKIVNDPFLSIRKALTRDIISWLCDSKRRSNVYLIVEQQKPTLHTNENTRAHLFANICYKAQRFGLPIRDNPNSLWHGIDPLMGELAAFCPSYCRILTKALVDNPGIFNLPTRTRFKKLIHEPWKALQESHPQYITAPPVVVLRWDSKLLDEELLRSICEFGSSQHSSSLLWIISIDTNLKLAIQDLLHPFPPFRYSTLPVSYKEGLADAALILHHRFSALRHKHKEMFDENQVWPSEKQMSHLIRIVSGVAGFVEVIIHFVDWEDGGGPGARLETFLTYMVDSPSPSDERPFRALDHFFTRTLSNLPADLLSIVKQVFGIVNYGIYRVTPLELACLLPHWKDTLHTVLPQVYRLAVIRTDGNNEYNSWFRGFLEDSKRSGRFYTPESESRLCIFQASLHIFSHASNLTAMLNLMARGTQIDPRTYRRTTETLRLFACYTLCEFGDITAFNEAYTMSTLLRRFDFRCLAHTCDKFNLGRFMKFLRRLFSEKNSSRHIVRVQPIDLLDMQFIEKCDGFAEPLDLEEEQLPLSPKYVLLGFETGTVLALLATRKGYDIGSRGVNIYTSDMLDYI</sequence>
<organism evidence="1 2">
    <name type="scientific">Agaricus bisporus var. burnettii (strain JB137-S8 / ATCC MYA-4627 / FGSC 10392)</name>
    <name type="common">White button mushroom</name>
    <dbReference type="NCBI Taxonomy" id="597362"/>
    <lineage>
        <taxon>Eukaryota</taxon>
        <taxon>Fungi</taxon>
        <taxon>Dikarya</taxon>
        <taxon>Basidiomycota</taxon>
        <taxon>Agaricomycotina</taxon>
        <taxon>Agaricomycetes</taxon>
        <taxon>Agaricomycetidae</taxon>
        <taxon>Agaricales</taxon>
        <taxon>Agaricineae</taxon>
        <taxon>Agaricaceae</taxon>
        <taxon>Agaricus</taxon>
    </lineage>
</organism>
<dbReference type="OrthoDB" id="3124713at2759"/>